<dbReference type="AlphaFoldDB" id="A0A378JKN2"/>
<dbReference type="Proteomes" id="UP000254794">
    <property type="component" value="Unassembled WGS sequence"/>
</dbReference>
<dbReference type="RefSeq" id="WP_131740595.1">
    <property type="nucleotide sequence ID" value="NZ_CAAAHP010000001.1"/>
</dbReference>
<name>A0A378JKN2_9GAMM</name>
<sequence length="407" mass="46382">MILHELSKKLLAFIEAEAKTASKKLVFRDFAKYNFVNLIYQSLNLNDFMSIRDIEHAIKLIEELPVFSEEYTTLSQLISRKLDYQILNKVNNTADGISFNLPDLPKVKLGMTSNFTKALIETHQLLLSYYQEALTHTIRKIPVKKVNYDEVMLTQSQAFHDLDISTRELVSSDKSTIIPDVRRKGVTFYGAVIAPANYIDPFDTMIVQTIKNFTSDSSNSSSLPHPGSKASKIMYFGGQFLEAIVLNEFSNTIEFADGRQGILERGKVQGHINWSKNTANEVYATVNIKIYTFSFADNDPKKPQQFYAIGSDGQTLLPISDKDFERVYKNCDKERLEETENNLVPICEYNVKIKLDTNDKDQPDPTFFLKVTKCKLQINTPQLISSKEKQHELEDNVRATNQSTALI</sequence>
<reference evidence="2 3" key="1">
    <citation type="submission" date="2018-06" db="EMBL/GenBank/DDBJ databases">
        <authorList>
            <consortium name="Pathogen Informatics"/>
            <person name="Doyle S."/>
        </authorList>
    </citation>
    <scope>NUCLEOTIDE SEQUENCE [LARGE SCALE GENOMIC DNA]</scope>
    <source>
        <strain evidence="2 3">NCTC13316</strain>
    </source>
</reference>
<protein>
    <submittedName>
        <fullName evidence="2">Uncharacterized protein</fullName>
    </submittedName>
</protein>
<evidence type="ECO:0000256" key="1">
    <source>
        <dbReference type="SAM" id="MobiDB-lite"/>
    </source>
</evidence>
<evidence type="ECO:0000313" key="3">
    <source>
        <dbReference type="Proteomes" id="UP000254794"/>
    </source>
</evidence>
<proteinExistence type="predicted"/>
<gene>
    <name evidence="2" type="ORF">NCTC13316_01386</name>
</gene>
<evidence type="ECO:0000313" key="2">
    <source>
        <dbReference type="EMBL" id="STX51291.1"/>
    </source>
</evidence>
<accession>A0A378JKN2</accession>
<organism evidence="2 3">
    <name type="scientific">Legionella busanensis</name>
    <dbReference type="NCBI Taxonomy" id="190655"/>
    <lineage>
        <taxon>Bacteria</taxon>
        <taxon>Pseudomonadati</taxon>
        <taxon>Pseudomonadota</taxon>
        <taxon>Gammaproteobacteria</taxon>
        <taxon>Legionellales</taxon>
        <taxon>Legionellaceae</taxon>
        <taxon>Legionella</taxon>
    </lineage>
</organism>
<dbReference type="EMBL" id="UGOD01000001">
    <property type="protein sequence ID" value="STX51291.1"/>
    <property type="molecule type" value="Genomic_DNA"/>
</dbReference>
<keyword evidence="3" id="KW-1185">Reference proteome</keyword>
<feature type="compositionally biased region" description="Basic and acidic residues" evidence="1">
    <location>
        <begin position="387"/>
        <end position="397"/>
    </location>
</feature>
<feature type="region of interest" description="Disordered" evidence="1">
    <location>
        <begin position="387"/>
        <end position="407"/>
    </location>
</feature>
<dbReference type="OrthoDB" id="5634016at2"/>
<feature type="compositionally biased region" description="Polar residues" evidence="1">
    <location>
        <begin position="398"/>
        <end position="407"/>
    </location>
</feature>